<evidence type="ECO:0000313" key="1">
    <source>
        <dbReference type="EMBL" id="PJF36320.1"/>
    </source>
</evidence>
<gene>
    <name evidence="1" type="ORF">CUN49_05965</name>
</gene>
<dbReference type="EMBL" id="PGTM01000062">
    <property type="protein sequence ID" value="PJF36320.1"/>
    <property type="molecule type" value="Genomic_DNA"/>
</dbReference>
<evidence type="ECO:0000313" key="2">
    <source>
        <dbReference type="Proteomes" id="UP000229681"/>
    </source>
</evidence>
<sequence length="74" mass="8819">MERIKRFVPTFRYYLDHADQNEELIERHARQLAYRQLISPESLRNMTDLELGQVIGTLGRLELVRSEFERSPVS</sequence>
<name>A0A2M8PFJ3_9CHLR</name>
<organism evidence="1 2">
    <name type="scientific">Candidatus Thermofonsia Clade 1 bacterium</name>
    <dbReference type="NCBI Taxonomy" id="2364210"/>
    <lineage>
        <taxon>Bacteria</taxon>
        <taxon>Bacillati</taxon>
        <taxon>Chloroflexota</taxon>
        <taxon>Candidatus Thermofontia</taxon>
        <taxon>Candidatus Thermofonsia Clade 1</taxon>
    </lineage>
</organism>
<protein>
    <submittedName>
        <fullName evidence="1">Uncharacterized protein</fullName>
    </submittedName>
</protein>
<dbReference type="Proteomes" id="UP000229681">
    <property type="component" value="Unassembled WGS sequence"/>
</dbReference>
<comment type="caution">
    <text evidence="1">The sequence shown here is derived from an EMBL/GenBank/DDBJ whole genome shotgun (WGS) entry which is preliminary data.</text>
</comment>
<accession>A0A2M8PFJ3</accession>
<dbReference type="AlphaFoldDB" id="A0A2M8PFJ3"/>
<reference evidence="1 2" key="1">
    <citation type="submission" date="2017-11" db="EMBL/GenBank/DDBJ databases">
        <title>Evolution of Phototrophy in the Chloroflexi Phylum Driven by Horizontal Gene Transfer.</title>
        <authorList>
            <person name="Ward L.M."/>
            <person name="Hemp J."/>
            <person name="Shih P.M."/>
            <person name="Mcglynn S.E."/>
            <person name="Fischer W."/>
        </authorList>
    </citation>
    <scope>NUCLEOTIDE SEQUENCE [LARGE SCALE GENOMIC DNA]</scope>
    <source>
        <strain evidence="1">JP3_13</strain>
    </source>
</reference>
<proteinExistence type="predicted"/>